<dbReference type="KEGG" id="rch:RUM_10960"/>
<sequence length="268" mass="29216">MKVSYFPGCTLRTKAKQLDFYARKCAEILGVELCEIENWQCCGGVFVSAKDEIASKLSSVRALAAARDAEQPLVTVCSACHNVIKQTNYAMQNDADFAAKVNRYMAQDPNPAAPYAGETQVYHYLELLRDVVGFDKIKAAVVKPLTGKKIAAYYGCLLLRPGKVMQFDDVENPQIMEDLIRALGAEPVIYALRNECCGGYVALEDPASAKKKSNAVSENAASQGAELMVTACPLCKYNLVKNGSPVPVVYFTELLAEALGVKEDTYAE</sequence>
<dbReference type="Gene3D" id="1.20.1050.140">
    <property type="match status" value="1"/>
</dbReference>
<dbReference type="EC" id="1.8.98.1" evidence="3"/>
<reference evidence="3" key="1">
    <citation type="submission" date="2010-03" db="EMBL/GenBank/DDBJ databases">
        <title>The genome sequence of Ruminococcus sp. 18P13.</title>
        <authorList>
            <consortium name="metaHIT consortium -- http://www.metahit.eu/"/>
            <person name="Pajon A."/>
            <person name="Turner K."/>
            <person name="Parkhill J."/>
            <person name="Bernalier A."/>
        </authorList>
    </citation>
    <scope>NUCLEOTIDE SEQUENCE [LARGE SCALE GENOMIC DNA]</scope>
    <source>
        <strain evidence="3">Type strain: 18P13</strain>
    </source>
</reference>
<dbReference type="AlphaFoldDB" id="D4LCA4"/>
<dbReference type="InterPro" id="IPR004017">
    <property type="entry name" value="Cys_rich_dom"/>
</dbReference>
<dbReference type="Pfam" id="PF02754">
    <property type="entry name" value="CCG"/>
    <property type="match status" value="2"/>
</dbReference>
<dbReference type="PANTHER" id="PTHR42947:SF1">
    <property type="entry name" value="COB--COM HETERODISULFIDE REDUCTASE SUBUNIT B 1"/>
    <property type="match status" value="1"/>
</dbReference>
<name>D4LCA4_RUMC1</name>
<dbReference type="BioCyc" id="RCHA213810:RUM_RS05255-MONOMER"/>
<accession>D4LCA4</accession>
<evidence type="ECO:0000313" key="4">
    <source>
        <dbReference type="Proteomes" id="UP000007054"/>
    </source>
</evidence>
<keyword evidence="1 3" id="KW-0560">Oxidoreductase</keyword>
<dbReference type="PANTHER" id="PTHR42947">
    <property type="entry name" value="COB--COM HETERODISULFIDE REDUCTASE SUBUNIT B 1"/>
    <property type="match status" value="1"/>
</dbReference>
<evidence type="ECO:0000259" key="2">
    <source>
        <dbReference type="Pfam" id="PF02754"/>
    </source>
</evidence>
<feature type="domain" description="Cysteine-rich" evidence="2">
    <location>
        <begin position="3"/>
        <end position="85"/>
    </location>
</feature>
<reference evidence="3" key="2">
    <citation type="submission" date="2010-03" db="EMBL/GenBank/DDBJ databases">
        <authorList>
            <person name="Pajon A."/>
        </authorList>
    </citation>
    <scope>NUCLEOTIDE SEQUENCE</scope>
    <source>
        <strain evidence="3">Type strain: 18P13</strain>
    </source>
</reference>
<feature type="domain" description="Cysteine-rich" evidence="2">
    <location>
        <begin position="151"/>
        <end position="239"/>
    </location>
</feature>
<dbReference type="RefSeq" id="WP_015558156.1">
    <property type="nucleotide sequence ID" value="NC_021039.1"/>
</dbReference>
<evidence type="ECO:0000256" key="1">
    <source>
        <dbReference type="ARBA" id="ARBA00023002"/>
    </source>
</evidence>
<dbReference type="Proteomes" id="UP000007054">
    <property type="component" value="Chromosome"/>
</dbReference>
<protein>
    <submittedName>
        <fullName evidence="3">Heterodisulfide reductase, subunit B</fullName>
        <ecNumber evidence="3">1.8.98.1</ecNumber>
    </submittedName>
</protein>
<evidence type="ECO:0000313" key="3">
    <source>
        <dbReference type="EMBL" id="CBL17249.1"/>
    </source>
</evidence>
<dbReference type="STRING" id="213810.RUM_10960"/>
<dbReference type="GO" id="GO:0051912">
    <property type="term" value="F:CoB--CoM heterodisulfide reductase activity"/>
    <property type="evidence" value="ECO:0007669"/>
    <property type="project" value="UniProtKB-EC"/>
</dbReference>
<dbReference type="InterPro" id="IPR051278">
    <property type="entry name" value="HdrB/HdrD_reductase"/>
</dbReference>
<keyword evidence="4" id="KW-1185">Reference proteome</keyword>
<dbReference type="HOGENOM" id="CLU_052147_1_0_9"/>
<gene>
    <name evidence="3" type="ordered locus">RUM_10960</name>
</gene>
<dbReference type="PATRIC" id="fig|213810.4.peg.996"/>
<dbReference type="GeneID" id="83155842"/>
<proteinExistence type="predicted"/>
<dbReference type="EMBL" id="FP929052">
    <property type="protein sequence ID" value="CBL17249.1"/>
    <property type="molecule type" value="Genomic_DNA"/>
</dbReference>
<organism evidence="3 4">
    <name type="scientific">Ruminococcus champanellensis (strain DSM 18848 / JCM 17042 / KCTC 15320 / 18P13)</name>
    <dbReference type="NCBI Taxonomy" id="213810"/>
    <lineage>
        <taxon>Bacteria</taxon>
        <taxon>Bacillati</taxon>
        <taxon>Bacillota</taxon>
        <taxon>Clostridia</taxon>
        <taxon>Eubacteriales</taxon>
        <taxon>Oscillospiraceae</taxon>
        <taxon>Ruminococcus</taxon>
    </lineage>
</organism>